<organism evidence="1 2">
    <name type="scientific">Capnocytophaga bilenii</name>
    <dbReference type="NCBI Taxonomy" id="2819369"/>
    <lineage>
        <taxon>Bacteria</taxon>
        <taxon>Pseudomonadati</taxon>
        <taxon>Bacteroidota</taxon>
        <taxon>Flavobacteriia</taxon>
        <taxon>Flavobacteriales</taxon>
        <taxon>Flavobacteriaceae</taxon>
        <taxon>Capnocytophaga</taxon>
    </lineage>
</organism>
<proteinExistence type="predicted"/>
<accession>A0ABS3PV66</accession>
<evidence type="ECO:0000313" key="1">
    <source>
        <dbReference type="EMBL" id="MBO1883207.1"/>
    </source>
</evidence>
<evidence type="ECO:0000313" key="2">
    <source>
        <dbReference type="Proteomes" id="UP000681610"/>
    </source>
</evidence>
<keyword evidence="2" id="KW-1185">Reference proteome</keyword>
<protein>
    <submittedName>
        <fullName evidence="1">Uncharacterized protein</fullName>
    </submittedName>
</protein>
<gene>
    <name evidence="1" type="ORF">J4N46_01930</name>
</gene>
<reference evidence="1 2" key="1">
    <citation type="submission" date="2021-03" db="EMBL/GenBank/DDBJ databases">
        <title>Isolation and description of Capnocytophaga bilenii sp. nov., a novel Capnocytophaga species, isolated from a gingivitis subject.</title>
        <authorList>
            <person name="Antezack A."/>
            <person name="Monnet-Corti V."/>
            <person name="La Scola B."/>
        </authorList>
    </citation>
    <scope>NUCLEOTIDE SEQUENCE [LARGE SCALE GENOMIC DNA]</scope>
    <source>
        <strain evidence="1 2">Marseille-Q4570</strain>
    </source>
</reference>
<dbReference type="InterPro" id="IPR058263">
    <property type="entry name" value="DUF7957"/>
</dbReference>
<name>A0ABS3PV66_9FLAO</name>
<dbReference type="EMBL" id="JAGDYP010000001">
    <property type="protein sequence ID" value="MBO1883207.1"/>
    <property type="molecule type" value="Genomic_DNA"/>
</dbReference>
<comment type="caution">
    <text evidence="1">The sequence shown here is derived from an EMBL/GenBank/DDBJ whole genome shotgun (WGS) entry which is preliminary data.</text>
</comment>
<sequence length="101" mass="11650">MEKQKIDISNLEVQILLKCNGIIVKLYKVPAGYTCNRNITGEDIKGNLIWQVEDINPLIDSPFTNIKVYDGNWIIAYNWSGINYYINIETGICEVIKSRPW</sequence>
<dbReference type="Proteomes" id="UP000681610">
    <property type="component" value="Unassembled WGS sequence"/>
</dbReference>
<dbReference type="RefSeq" id="WP_208057873.1">
    <property type="nucleotide sequence ID" value="NZ_JAGDYP010000001.1"/>
</dbReference>
<dbReference type="Pfam" id="PF25857">
    <property type="entry name" value="DUF7957"/>
    <property type="match status" value="1"/>
</dbReference>